<dbReference type="SUPFAM" id="SSF52218">
    <property type="entry name" value="Flavoproteins"/>
    <property type="match status" value="1"/>
</dbReference>
<evidence type="ECO:0000313" key="11">
    <source>
        <dbReference type="Proteomes" id="UP000695562"/>
    </source>
</evidence>
<evidence type="ECO:0000259" key="8">
    <source>
        <dbReference type="PROSITE" id="PS50902"/>
    </source>
</evidence>
<dbReference type="CDD" id="cd06199">
    <property type="entry name" value="SiR"/>
    <property type="match status" value="1"/>
</dbReference>
<keyword evidence="3" id="KW-0285">Flavoprotein</keyword>
<dbReference type="Gene3D" id="2.40.30.10">
    <property type="entry name" value="Translation factors"/>
    <property type="match status" value="1"/>
</dbReference>
<evidence type="ECO:0000256" key="7">
    <source>
        <dbReference type="ARBA" id="ARBA00023002"/>
    </source>
</evidence>
<dbReference type="SUPFAM" id="SSF52343">
    <property type="entry name" value="Ferredoxin reductase-like, C-terminal NADP-linked domain"/>
    <property type="match status" value="1"/>
</dbReference>
<keyword evidence="6" id="KW-0521">NADP</keyword>
<evidence type="ECO:0000259" key="9">
    <source>
        <dbReference type="PROSITE" id="PS51384"/>
    </source>
</evidence>
<dbReference type="Pfam" id="PF00175">
    <property type="entry name" value="NAD_binding_1"/>
    <property type="match status" value="1"/>
</dbReference>
<evidence type="ECO:0000256" key="4">
    <source>
        <dbReference type="ARBA" id="ARBA00022643"/>
    </source>
</evidence>
<feature type="domain" description="FAD-binding FR-type" evidence="9">
    <location>
        <begin position="239"/>
        <end position="476"/>
    </location>
</feature>
<dbReference type="InterPro" id="IPR001094">
    <property type="entry name" value="Flavdoxin-like"/>
</dbReference>
<dbReference type="InterPro" id="IPR001709">
    <property type="entry name" value="Flavoprot_Pyr_Nucl_cyt_Rdtase"/>
</dbReference>
<feature type="domain" description="Flavodoxin-like" evidence="8">
    <location>
        <begin position="66"/>
        <end position="204"/>
    </location>
</feature>
<comment type="cofactor">
    <cofactor evidence="1">
        <name>FMN</name>
        <dbReference type="ChEBI" id="CHEBI:58210"/>
    </cofactor>
</comment>
<dbReference type="GO" id="GO:0010181">
    <property type="term" value="F:FMN binding"/>
    <property type="evidence" value="ECO:0007669"/>
    <property type="project" value="InterPro"/>
</dbReference>
<proteinExistence type="predicted"/>
<comment type="caution">
    <text evidence="10">The sequence shown here is derived from an EMBL/GenBank/DDBJ whole genome shotgun (WGS) entry which is preliminary data.</text>
</comment>
<accession>A0A8J4Q156</accession>
<dbReference type="Gene3D" id="3.40.50.360">
    <property type="match status" value="1"/>
</dbReference>
<dbReference type="PROSITE" id="PS50902">
    <property type="entry name" value="FLAVODOXIN_LIKE"/>
    <property type="match status" value="1"/>
</dbReference>
<dbReference type="PANTHER" id="PTHR19384">
    <property type="entry name" value="NITRIC OXIDE SYNTHASE-RELATED"/>
    <property type="match status" value="1"/>
</dbReference>
<dbReference type="InterPro" id="IPR001433">
    <property type="entry name" value="OxRdtase_FAD/NAD-bd"/>
</dbReference>
<dbReference type="EMBL" id="AJWJ01000044">
    <property type="protein sequence ID" value="KAF2076915.1"/>
    <property type="molecule type" value="Genomic_DNA"/>
</dbReference>
<keyword evidence="11" id="KW-1185">Reference proteome</keyword>
<dbReference type="Gene3D" id="3.40.50.80">
    <property type="entry name" value="Nucleotide-binding domain of ferredoxin-NADP reductase (FNR) module"/>
    <property type="match status" value="1"/>
</dbReference>
<evidence type="ECO:0008006" key="12">
    <source>
        <dbReference type="Google" id="ProtNLM"/>
    </source>
</evidence>
<gene>
    <name evidence="10" type="ORF">CYY_001753</name>
</gene>
<evidence type="ECO:0000256" key="5">
    <source>
        <dbReference type="ARBA" id="ARBA00022827"/>
    </source>
</evidence>
<dbReference type="InterPro" id="IPR003097">
    <property type="entry name" value="CysJ-like_FAD-binding"/>
</dbReference>
<dbReference type="GO" id="GO:0050660">
    <property type="term" value="F:flavin adenine dinucleotide binding"/>
    <property type="evidence" value="ECO:0007669"/>
    <property type="project" value="TreeGrafter"/>
</dbReference>
<sequence>MKTKTLALLGAGTTLSFLLYKFFSKEAVSTEQGGAFAFNESDVTVVIKKEIKERFIQPTNVANVPILVLYGTEYGLSAEVAKKLEEEINKLTGMWARVVDMEEYEMIEFDKEQLVLIITSTYGDGVPPTTARPFFDYLDANEFDFSHIQFCVLALGDRSYPYFCQAGKMMEKYFEKCKAQKIRDRYEVDQEDWTLFDKWIETVCSNVIPTLKGLETRSDDYLYEKAKAFAGNQGKHHKKKPYQSKLLVKRLLTQQGLKDKVGYHFEFELGDSELKFIPGDALGILADNPASEVAEIISLFKKSASFKINTPGWHYQEGEQANPSQITLEHILTKCYDIHNLKPELISHLKDNCKNAGEKEKLEALLSAGTGKANTVLTKFLEEHHLVDVLKMFPSARAQNLDDTISQLAKLLPRYYSIASSMRKDDKTVALCVAVVKYNLHGTERVGIASTHMAERMKIGDKVSIYVNNNPDFRLPEDPSTPILMIGPGTGIAPFVAFIQERLSLEATGENHLFFGCRRSDEDFLYKQELENWANDGHIKLYTAFSRETSEKVYVQNRLLENSQQICDLIQAGGHIYVCGDAKYMAVDVHAALATILTKHMSIDQAEAENLLHQLEKQKRYQKDTWF</sequence>
<organism evidence="10 11">
    <name type="scientific">Polysphondylium violaceum</name>
    <dbReference type="NCBI Taxonomy" id="133409"/>
    <lineage>
        <taxon>Eukaryota</taxon>
        <taxon>Amoebozoa</taxon>
        <taxon>Evosea</taxon>
        <taxon>Eumycetozoa</taxon>
        <taxon>Dictyostelia</taxon>
        <taxon>Dictyosteliales</taxon>
        <taxon>Dictyosteliaceae</taxon>
        <taxon>Polysphondylium</taxon>
    </lineage>
</organism>
<dbReference type="PANTHER" id="PTHR19384:SF128">
    <property type="entry name" value="NADPH OXIDOREDUCTASE A"/>
    <property type="match status" value="1"/>
</dbReference>
<dbReference type="PRINTS" id="PR00369">
    <property type="entry name" value="FLAVODOXIN"/>
</dbReference>
<dbReference type="InterPro" id="IPR017938">
    <property type="entry name" value="Riboflavin_synthase-like_b-brl"/>
</dbReference>
<comment type="cofactor">
    <cofactor evidence="2">
        <name>FAD</name>
        <dbReference type="ChEBI" id="CHEBI:57692"/>
    </cofactor>
</comment>
<dbReference type="Pfam" id="PF00667">
    <property type="entry name" value="FAD_binding_1"/>
    <property type="match status" value="1"/>
</dbReference>
<dbReference type="GO" id="GO:0005829">
    <property type="term" value="C:cytosol"/>
    <property type="evidence" value="ECO:0007669"/>
    <property type="project" value="TreeGrafter"/>
</dbReference>
<keyword evidence="4" id="KW-0288">FMN</keyword>
<evidence type="ECO:0000256" key="3">
    <source>
        <dbReference type="ARBA" id="ARBA00022630"/>
    </source>
</evidence>
<name>A0A8J4Q156_9MYCE</name>
<dbReference type="PROSITE" id="PS51384">
    <property type="entry name" value="FAD_FR"/>
    <property type="match status" value="1"/>
</dbReference>
<dbReference type="Proteomes" id="UP000695562">
    <property type="component" value="Unassembled WGS sequence"/>
</dbReference>
<dbReference type="Pfam" id="PF00258">
    <property type="entry name" value="Flavodoxin_1"/>
    <property type="match status" value="1"/>
</dbReference>
<dbReference type="OrthoDB" id="1856718at2759"/>
<dbReference type="PRINTS" id="PR00371">
    <property type="entry name" value="FPNCR"/>
</dbReference>
<keyword evidence="5" id="KW-0274">FAD</keyword>
<dbReference type="Gene3D" id="1.20.990.10">
    <property type="entry name" value="NADPH-cytochrome p450 Reductase, Chain A, domain 3"/>
    <property type="match status" value="1"/>
</dbReference>
<keyword evidence="7" id="KW-0560">Oxidoreductase</keyword>
<dbReference type="FunFam" id="3.40.50.80:FF:000001">
    <property type="entry name" value="NADPH--cytochrome P450 reductase 1"/>
    <property type="match status" value="1"/>
</dbReference>
<dbReference type="InterPro" id="IPR023173">
    <property type="entry name" value="NADPH_Cyt_P450_Rdtase_alpha"/>
</dbReference>
<evidence type="ECO:0000256" key="2">
    <source>
        <dbReference type="ARBA" id="ARBA00001974"/>
    </source>
</evidence>
<evidence type="ECO:0000256" key="1">
    <source>
        <dbReference type="ARBA" id="ARBA00001917"/>
    </source>
</evidence>
<dbReference type="InterPro" id="IPR029039">
    <property type="entry name" value="Flavoprotein-like_sf"/>
</dbReference>
<dbReference type="GO" id="GO:0016491">
    <property type="term" value="F:oxidoreductase activity"/>
    <property type="evidence" value="ECO:0007669"/>
    <property type="project" value="UniProtKB-KW"/>
</dbReference>
<reference evidence="10" key="1">
    <citation type="submission" date="2020-01" db="EMBL/GenBank/DDBJ databases">
        <title>Development of genomics and gene disruption for Polysphondylium violaceum indicates a role for the polyketide synthase stlB in stalk morphogenesis.</title>
        <authorList>
            <person name="Narita B."/>
            <person name="Kawabe Y."/>
            <person name="Kin K."/>
            <person name="Saito T."/>
            <person name="Gibbs R."/>
            <person name="Kuspa A."/>
            <person name="Muzny D."/>
            <person name="Queller D."/>
            <person name="Richards S."/>
            <person name="Strassman J."/>
            <person name="Sucgang R."/>
            <person name="Worley K."/>
            <person name="Schaap P."/>
        </authorList>
    </citation>
    <scope>NUCLEOTIDE SEQUENCE</scope>
    <source>
        <strain evidence="10">QSvi11</strain>
    </source>
</reference>
<evidence type="ECO:0000256" key="6">
    <source>
        <dbReference type="ARBA" id="ARBA00022857"/>
    </source>
</evidence>
<dbReference type="InterPro" id="IPR017927">
    <property type="entry name" value="FAD-bd_FR_type"/>
</dbReference>
<dbReference type="SUPFAM" id="SSF63380">
    <property type="entry name" value="Riboflavin synthase domain-like"/>
    <property type="match status" value="1"/>
</dbReference>
<dbReference type="InterPro" id="IPR039261">
    <property type="entry name" value="FNR_nucleotide-bd"/>
</dbReference>
<protein>
    <recommendedName>
        <fullName evidence="12">NADPH-cytochrome-P450 oxidoreductase</fullName>
    </recommendedName>
</protein>
<dbReference type="InterPro" id="IPR008254">
    <property type="entry name" value="Flavodoxin/NO_synth"/>
</dbReference>
<evidence type="ECO:0000313" key="10">
    <source>
        <dbReference type="EMBL" id="KAF2076915.1"/>
    </source>
</evidence>
<dbReference type="AlphaFoldDB" id="A0A8J4Q156"/>